<dbReference type="Proteomes" id="UP000541154">
    <property type="component" value="Unassembled WGS sequence"/>
</dbReference>
<evidence type="ECO:0000313" key="3">
    <source>
        <dbReference type="Proteomes" id="UP000541154"/>
    </source>
</evidence>
<dbReference type="GO" id="GO:0004575">
    <property type="term" value="F:sucrose alpha-glucosidase activity"/>
    <property type="evidence" value="ECO:0007669"/>
    <property type="project" value="TreeGrafter"/>
</dbReference>
<dbReference type="GO" id="GO:0005737">
    <property type="term" value="C:cytoplasm"/>
    <property type="evidence" value="ECO:0007669"/>
    <property type="project" value="TreeGrafter"/>
</dbReference>
<evidence type="ECO:0000313" key="2">
    <source>
        <dbReference type="EMBL" id="KAF5864584.1"/>
    </source>
</evidence>
<gene>
    <name evidence="2" type="ORF">ETB97_007142</name>
</gene>
<protein>
    <recommendedName>
        <fullName evidence="1">Glycosyl hydrolase family 32 C-terminal domain-containing protein</fullName>
    </recommendedName>
</protein>
<name>A0A8H6E9K2_PETAA</name>
<keyword evidence="3" id="KW-1185">Reference proteome</keyword>
<reference evidence="2 3" key="1">
    <citation type="submission" date="2019-04" db="EMBL/GenBank/DDBJ databases">
        <title>Aspergillus burnettii sp. nov., novel species from soil in southeast Queensland.</title>
        <authorList>
            <person name="Gilchrist C.L.M."/>
            <person name="Pitt J.I."/>
            <person name="Lange L."/>
            <person name="Lacey H.J."/>
            <person name="Vuong D."/>
            <person name="Midgley D.J."/>
            <person name="Greenfield P."/>
            <person name="Bradbury M."/>
            <person name="Lacey E."/>
            <person name="Busk P.K."/>
            <person name="Pilgaard B."/>
            <person name="Chooi Y.H."/>
            <person name="Piggott A.M."/>
        </authorList>
    </citation>
    <scope>NUCLEOTIDE SEQUENCE [LARGE SCALE GENOMIC DNA]</scope>
    <source>
        <strain evidence="2 3">FRR 5400</strain>
    </source>
</reference>
<dbReference type="InterPro" id="IPR013189">
    <property type="entry name" value="Glyco_hydro_32_C"/>
</dbReference>
<dbReference type="PANTHER" id="PTHR42800">
    <property type="entry name" value="EXOINULINASE INUD (AFU_ORTHOLOGUE AFUA_5G00480)"/>
    <property type="match status" value="1"/>
</dbReference>
<accession>A0A8H6E9K2</accession>
<proteinExistence type="predicted"/>
<dbReference type="AlphaFoldDB" id="A0A8H6E9K2"/>
<organism evidence="2 3">
    <name type="scientific">Petromyces alliaceus</name>
    <name type="common">Aspergillus alliaceus</name>
    <dbReference type="NCBI Taxonomy" id="209559"/>
    <lineage>
        <taxon>Eukaryota</taxon>
        <taxon>Fungi</taxon>
        <taxon>Dikarya</taxon>
        <taxon>Ascomycota</taxon>
        <taxon>Pezizomycotina</taxon>
        <taxon>Eurotiomycetes</taxon>
        <taxon>Eurotiomycetidae</taxon>
        <taxon>Eurotiales</taxon>
        <taxon>Aspergillaceae</taxon>
        <taxon>Aspergillus</taxon>
        <taxon>Aspergillus subgen. Circumdati</taxon>
    </lineage>
</organism>
<dbReference type="GO" id="GO:0005987">
    <property type="term" value="P:sucrose catabolic process"/>
    <property type="evidence" value="ECO:0007669"/>
    <property type="project" value="TreeGrafter"/>
</dbReference>
<dbReference type="Pfam" id="PF08244">
    <property type="entry name" value="Glyco_hydro_32C"/>
    <property type="match status" value="1"/>
</dbReference>
<dbReference type="SUPFAM" id="SSF49899">
    <property type="entry name" value="Concanavalin A-like lectins/glucanases"/>
    <property type="match status" value="1"/>
</dbReference>
<dbReference type="EMBL" id="SPNV01000031">
    <property type="protein sequence ID" value="KAF5864584.1"/>
    <property type="molecule type" value="Genomic_DNA"/>
</dbReference>
<comment type="caution">
    <text evidence="2">The sequence shown here is derived from an EMBL/GenBank/DDBJ whole genome shotgun (WGS) entry which is preliminary data.</text>
</comment>
<dbReference type="PANTHER" id="PTHR42800:SF1">
    <property type="entry name" value="EXOINULINASE INUD (AFU_ORTHOLOGUE AFUA_5G00480)"/>
    <property type="match status" value="1"/>
</dbReference>
<dbReference type="InterPro" id="IPR013320">
    <property type="entry name" value="ConA-like_dom_sf"/>
</dbReference>
<feature type="domain" description="Glycosyl hydrolase family 32 C-terminal" evidence="1">
    <location>
        <begin position="80"/>
        <end position="184"/>
    </location>
</feature>
<dbReference type="Gene3D" id="2.60.120.560">
    <property type="entry name" value="Exo-inulinase, domain 1"/>
    <property type="match status" value="1"/>
</dbReference>
<evidence type="ECO:0000259" key="1">
    <source>
        <dbReference type="Pfam" id="PF08244"/>
    </source>
</evidence>
<sequence>MAIYTNSFKWIGILGREKPPVPTTHWDADTVTVRQPSSPALPSSEPIVVEQPCLPFWRTDTSPLQLLLLPRRASSASSHSPPPNLTKQTRIGYDFGSKEVFVDRTRSGNVTFDATFPKVYCAPLPEVDQEGMVSLRIFLDCSSVELFAGEGVTSLTARVFPTEDTREMYLFSEKTDTEKVSLHVQNVASVWN</sequence>